<dbReference type="PRINTS" id="PR00081">
    <property type="entry name" value="GDHRDH"/>
</dbReference>
<dbReference type="AlphaFoldDB" id="A0A0E9LYD8"/>
<dbReference type="SUPFAM" id="SSF51735">
    <property type="entry name" value="NAD(P)-binding Rossmann-fold domains"/>
    <property type="match status" value="1"/>
</dbReference>
<dbReference type="Gene3D" id="3.40.50.720">
    <property type="entry name" value="NAD(P)-binding Rossmann-like Domain"/>
    <property type="match status" value="1"/>
</dbReference>
<dbReference type="RefSeq" id="WP_062125084.1">
    <property type="nucleotide sequence ID" value="NZ_BAZW01000020.1"/>
</dbReference>
<keyword evidence="2" id="KW-0560">Oxidoreductase</keyword>
<evidence type="ECO:0000256" key="1">
    <source>
        <dbReference type="ARBA" id="ARBA00006484"/>
    </source>
</evidence>
<dbReference type="OrthoDB" id="597510at2"/>
<protein>
    <submittedName>
        <fullName evidence="3">FolM Alternative dihydrofolate reductase 1</fullName>
    </submittedName>
</protein>
<reference evidence="3 4" key="1">
    <citation type="journal article" date="2015" name="Microbes Environ.">
        <title>Distribution and evolution of nitrogen fixation genes in the phylum bacteroidetes.</title>
        <authorList>
            <person name="Inoue J."/>
            <person name="Oshima K."/>
            <person name="Suda W."/>
            <person name="Sakamoto M."/>
            <person name="Iino T."/>
            <person name="Noda S."/>
            <person name="Hongoh Y."/>
            <person name="Hattori M."/>
            <person name="Ohkuma M."/>
        </authorList>
    </citation>
    <scope>NUCLEOTIDE SEQUENCE [LARGE SCALE GENOMIC DNA]</scope>
    <source>
        <strain evidence="3">JCM 15548</strain>
    </source>
</reference>
<dbReference type="EMBL" id="BAZW01000020">
    <property type="protein sequence ID" value="GAO30274.1"/>
    <property type="molecule type" value="Genomic_DNA"/>
</dbReference>
<dbReference type="Proteomes" id="UP000032900">
    <property type="component" value="Unassembled WGS sequence"/>
</dbReference>
<dbReference type="PANTHER" id="PTHR43639">
    <property type="entry name" value="OXIDOREDUCTASE, SHORT-CHAIN DEHYDROGENASE/REDUCTASE FAMILY (AFU_ORTHOLOGUE AFUA_5G02870)"/>
    <property type="match status" value="1"/>
</dbReference>
<comment type="caution">
    <text evidence="3">The sequence shown here is derived from an EMBL/GenBank/DDBJ whole genome shotgun (WGS) entry which is preliminary data.</text>
</comment>
<sequence length="240" mass="26288">MPTVLITGAAKRVGKALTELFAARGWEVIIHYHTSERAARDLSLSLQKKYDSRHFPVVQADLSNPVQSVEMLLKQLPQPLAGLDALINNASVFDASTLAETDYDLWRRQMLVNFETPFMLMQAFYKMFGKGAVVNVLDTRIVNNDSSHAAYSLSKKALTQLTQMAALEWAPDVRVNGVAPGPVLPPPGRDSVYFEKVAADTPLKRVVGLDSLAESVWFLVANSAITGQVIYCDSGAHLNG</sequence>
<accession>A0A0E9LYD8</accession>
<keyword evidence="4" id="KW-1185">Reference proteome</keyword>
<dbReference type="InterPro" id="IPR002347">
    <property type="entry name" value="SDR_fam"/>
</dbReference>
<evidence type="ECO:0000256" key="2">
    <source>
        <dbReference type="ARBA" id="ARBA00023002"/>
    </source>
</evidence>
<name>A0A0E9LYD8_9BACT</name>
<organism evidence="3 4">
    <name type="scientific">Geofilum rubicundum JCM 15548</name>
    <dbReference type="NCBI Taxonomy" id="1236989"/>
    <lineage>
        <taxon>Bacteria</taxon>
        <taxon>Pseudomonadati</taxon>
        <taxon>Bacteroidota</taxon>
        <taxon>Bacteroidia</taxon>
        <taxon>Marinilabiliales</taxon>
        <taxon>Marinilabiliaceae</taxon>
        <taxon>Geofilum</taxon>
    </lineage>
</organism>
<dbReference type="PANTHER" id="PTHR43639:SF1">
    <property type="entry name" value="SHORT-CHAIN DEHYDROGENASE_REDUCTASE FAMILY PROTEIN"/>
    <property type="match status" value="1"/>
</dbReference>
<comment type="similarity">
    <text evidence="1">Belongs to the short-chain dehydrogenases/reductases (SDR) family.</text>
</comment>
<dbReference type="InterPro" id="IPR036291">
    <property type="entry name" value="NAD(P)-bd_dom_sf"/>
</dbReference>
<evidence type="ECO:0000313" key="4">
    <source>
        <dbReference type="Proteomes" id="UP000032900"/>
    </source>
</evidence>
<dbReference type="GO" id="GO:0016491">
    <property type="term" value="F:oxidoreductase activity"/>
    <property type="evidence" value="ECO:0007669"/>
    <property type="project" value="UniProtKB-KW"/>
</dbReference>
<dbReference type="Pfam" id="PF13561">
    <property type="entry name" value="adh_short_C2"/>
    <property type="match status" value="1"/>
</dbReference>
<dbReference type="PRINTS" id="PR00080">
    <property type="entry name" value="SDRFAMILY"/>
</dbReference>
<dbReference type="STRING" id="1236989.JCM15548_12534"/>
<proteinExistence type="inferred from homology"/>
<evidence type="ECO:0000313" key="3">
    <source>
        <dbReference type="EMBL" id="GAO30274.1"/>
    </source>
</evidence>
<gene>
    <name evidence="3" type="ORF">JCM15548_12534</name>
</gene>